<proteinExistence type="predicted"/>
<name>A0A7U0GBG0_9CAUD</name>
<organism evidence="1 2">
    <name type="scientific">Klebsiella phage vB_KpM_FBKp24</name>
    <dbReference type="NCBI Taxonomy" id="2801834"/>
    <lineage>
        <taxon>Viruses</taxon>
        <taxon>Duplodnaviria</taxon>
        <taxon>Heunggongvirae</taxon>
        <taxon>Uroviricota</taxon>
        <taxon>Caudoviricetes</taxon>
        <taxon>Chimalliviridae</taxon>
        <taxon>Maaswegvirus</taxon>
        <taxon>Maaswegvirus Kp24</taxon>
    </lineage>
</organism>
<dbReference type="EMBL" id="MW394391">
    <property type="protein sequence ID" value="QQV92149.1"/>
    <property type="molecule type" value="Genomic_DNA"/>
</dbReference>
<accession>A0A7U0GBG0</accession>
<keyword evidence="2" id="KW-1185">Reference proteome</keyword>
<sequence>MPELTKEALLEGFLSDVKGIARYVARNTGTVEEACELMAHQFLTLLDGVGNSETPTPITLVVEAHPASEIAYFHENEPETDYVPEDTPINTDCMLHGSLSDFHLVPKAFYPTILNRYRSLIKEKGGALPTTPYLNAEHLLGMLETLENDLLQSLSKKHRWLGYIQGILCAYGLTTVDVERDFTRKIFNGR</sequence>
<reference evidence="1 2" key="1">
    <citation type="submission" date="2020-12" db="EMBL/GenBank/DDBJ databases">
        <title>Genomic characterization of four novel bacteriophages infecting Klebsiella pneumoniae.</title>
        <authorList>
            <person name="Estrada Bonilla B."/>
            <person name="Costa A.R."/>
            <person name="van Rossum T."/>
            <person name="Hagedoorn S."/>
            <person name="Wallinga H."/>
            <person name="Xiao M."/>
            <person name="Song W."/>
            <person name="Haas P.-J."/>
            <person name="Nobrega F.L."/>
            <person name="Brouns S.J.J."/>
        </authorList>
    </citation>
    <scope>NUCLEOTIDE SEQUENCE [LARGE SCALE GENOMIC DNA]</scope>
</reference>
<evidence type="ECO:0000313" key="1">
    <source>
        <dbReference type="EMBL" id="QQV92149.1"/>
    </source>
</evidence>
<evidence type="ECO:0000313" key="2">
    <source>
        <dbReference type="Proteomes" id="UP000596381"/>
    </source>
</evidence>
<gene>
    <name evidence="1" type="ORF">vBKpMFBKp24_159</name>
</gene>
<protein>
    <submittedName>
        <fullName evidence="1">Uncharacterized protein</fullName>
    </submittedName>
</protein>
<dbReference type="Proteomes" id="UP000596381">
    <property type="component" value="Segment"/>
</dbReference>